<proteinExistence type="predicted"/>
<keyword evidence="3" id="KW-1185">Reference proteome</keyword>
<evidence type="ECO:0000313" key="2">
    <source>
        <dbReference type="EMBL" id="MDQ0256963.1"/>
    </source>
</evidence>
<evidence type="ECO:0000256" key="1">
    <source>
        <dbReference type="SAM" id="Phobius"/>
    </source>
</evidence>
<feature type="transmembrane region" description="Helical" evidence="1">
    <location>
        <begin position="87"/>
        <end position="109"/>
    </location>
</feature>
<evidence type="ECO:0000313" key="3">
    <source>
        <dbReference type="Proteomes" id="UP001230005"/>
    </source>
</evidence>
<sequence>MHKNLQFADFKGEDEWMEKGRKDGINRGENCKNKLVRGFCWLIVTEIYRLVDFGEHLRLNCYRTGWIQQISGTFLALLLPKSMGTPFLGTILALITVLIDTFVTLRSFFPFNLSRSQVILIFIQKEKAP</sequence>
<organism evidence="2 3">
    <name type="scientific">Evansella vedderi</name>
    <dbReference type="NCBI Taxonomy" id="38282"/>
    <lineage>
        <taxon>Bacteria</taxon>
        <taxon>Bacillati</taxon>
        <taxon>Bacillota</taxon>
        <taxon>Bacilli</taxon>
        <taxon>Bacillales</taxon>
        <taxon>Bacillaceae</taxon>
        <taxon>Evansella</taxon>
    </lineage>
</organism>
<reference evidence="2 3" key="1">
    <citation type="submission" date="2023-07" db="EMBL/GenBank/DDBJ databases">
        <title>Genomic Encyclopedia of Type Strains, Phase IV (KMG-IV): sequencing the most valuable type-strain genomes for metagenomic binning, comparative biology and taxonomic classification.</title>
        <authorList>
            <person name="Goeker M."/>
        </authorList>
    </citation>
    <scope>NUCLEOTIDE SEQUENCE [LARGE SCALE GENOMIC DNA]</scope>
    <source>
        <strain evidence="2 3">DSM 9768</strain>
    </source>
</reference>
<dbReference type="EMBL" id="JAUSUG010000021">
    <property type="protein sequence ID" value="MDQ0256963.1"/>
    <property type="molecule type" value="Genomic_DNA"/>
</dbReference>
<keyword evidence="1" id="KW-0812">Transmembrane</keyword>
<protein>
    <submittedName>
        <fullName evidence="2">Uncharacterized protein</fullName>
    </submittedName>
</protein>
<accession>A0ABU0A0E1</accession>
<dbReference type="Proteomes" id="UP001230005">
    <property type="component" value="Unassembled WGS sequence"/>
</dbReference>
<name>A0ABU0A0E1_9BACI</name>
<comment type="caution">
    <text evidence="2">The sequence shown here is derived from an EMBL/GenBank/DDBJ whole genome shotgun (WGS) entry which is preliminary data.</text>
</comment>
<keyword evidence="1" id="KW-0472">Membrane</keyword>
<gene>
    <name evidence="2" type="ORF">J2S74_004408</name>
</gene>
<keyword evidence="1" id="KW-1133">Transmembrane helix</keyword>